<accession>A0ABP9EJN3</accession>
<name>A0ABP9EJN3_9PSEU</name>
<dbReference type="Proteomes" id="UP001500457">
    <property type="component" value="Unassembled WGS sequence"/>
</dbReference>
<dbReference type="Gene3D" id="3.30.470.30">
    <property type="entry name" value="DNA ligase/mRNA capping enzyme"/>
    <property type="match status" value="1"/>
</dbReference>
<dbReference type="Gene3D" id="3.30.1490.70">
    <property type="match status" value="1"/>
</dbReference>
<dbReference type="EMBL" id="BAABHQ010000008">
    <property type="protein sequence ID" value="GAA4878482.1"/>
    <property type="molecule type" value="Genomic_DNA"/>
</dbReference>
<comment type="caution">
    <text evidence="2">The sequence shown here is derived from an EMBL/GenBank/DDBJ whole genome shotgun (WGS) entry which is preliminary data.</text>
</comment>
<feature type="domain" description="ATP-dependent DNA ligase family profile" evidence="1">
    <location>
        <begin position="11"/>
        <end position="131"/>
    </location>
</feature>
<organism evidence="2 3">
    <name type="scientific">Actinomycetospora straminea</name>
    <dbReference type="NCBI Taxonomy" id="663607"/>
    <lineage>
        <taxon>Bacteria</taxon>
        <taxon>Bacillati</taxon>
        <taxon>Actinomycetota</taxon>
        <taxon>Actinomycetes</taxon>
        <taxon>Pseudonocardiales</taxon>
        <taxon>Pseudonocardiaceae</taxon>
        <taxon>Actinomycetospora</taxon>
    </lineage>
</organism>
<dbReference type="InterPro" id="IPR012310">
    <property type="entry name" value="DNA_ligase_ATP-dep_cent"/>
</dbReference>
<protein>
    <recommendedName>
        <fullName evidence="1">ATP-dependent DNA ligase family profile domain-containing protein</fullName>
    </recommendedName>
</protein>
<sequence>MAAARLLPPGLTLDGELVIAQADGVHFAALQQRLRHSAPAGAAMLAAEVPAALVAFDILEHDGRDLRAASYDERRQVLEDVLLEAPRGVGLMPMTTDPDAAGAWLHDQPPGIEGVVAKRRDQRYRPGVRGWQNCGPAARPRPSSAACSAPSISQKLWFSAAIGVTGSGSSGGRARCRWPRARSCGDCCDRMSRRGGTWRQSCP</sequence>
<dbReference type="Pfam" id="PF01068">
    <property type="entry name" value="DNA_ligase_A_M"/>
    <property type="match status" value="1"/>
</dbReference>
<evidence type="ECO:0000259" key="1">
    <source>
        <dbReference type="Pfam" id="PF01068"/>
    </source>
</evidence>
<keyword evidence="3" id="KW-1185">Reference proteome</keyword>
<evidence type="ECO:0000313" key="2">
    <source>
        <dbReference type="EMBL" id="GAA4878482.1"/>
    </source>
</evidence>
<gene>
    <name evidence="2" type="ORF">GCM10023203_31230</name>
</gene>
<proteinExistence type="predicted"/>
<reference evidence="3" key="1">
    <citation type="journal article" date="2019" name="Int. J. Syst. Evol. Microbiol.">
        <title>The Global Catalogue of Microorganisms (GCM) 10K type strain sequencing project: providing services to taxonomists for standard genome sequencing and annotation.</title>
        <authorList>
            <consortium name="The Broad Institute Genomics Platform"/>
            <consortium name="The Broad Institute Genome Sequencing Center for Infectious Disease"/>
            <person name="Wu L."/>
            <person name="Ma J."/>
        </authorList>
    </citation>
    <scope>NUCLEOTIDE SEQUENCE [LARGE SCALE GENOMIC DNA]</scope>
    <source>
        <strain evidence="3">JCM 17983</strain>
    </source>
</reference>
<evidence type="ECO:0000313" key="3">
    <source>
        <dbReference type="Proteomes" id="UP001500457"/>
    </source>
</evidence>
<dbReference type="SUPFAM" id="SSF56091">
    <property type="entry name" value="DNA ligase/mRNA capping enzyme, catalytic domain"/>
    <property type="match status" value="1"/>
</dbReference>